<keyword evidence="1" id="KW-0433">Leucine-rich repeat</keyword>
<keyword evidence="3" id="KW-0547">Nucleotide-binding</keyword>
<dbReference type="SUPFAM" id="SSF52540">
    <property type="entry name" value="P-loop containing nucleoside triphosphate hydrolases"/>
    <property type="match status" value="1"/>
</dbReference>
<protein>
    <submittedName>
        <fullName evidence="11">Uncharacterized protein</fullName>
    </submittedName>
</protein>
<dbReference type="Gene3D" id="1.20.5.4130">
    <property type="match status" value="1"/>
</dbReference>
<dbReference type="Pfam" id="PF23598">
    <property type="entry name" value="LRR_14"/>
    <property type="match status" value="1"/>
</dbReference>
<evidence type="ECO:0000256" key="2">
    <source>
        <dbReference type="ARBA" id="ARBA00022737"/>
    </source>
</evidence>
<evidence type="ECO:0000256" key="5">
    <source>
        <dbReference type="ARBA" id="ARBA00022840"/>
    </source>
</evidence>
<dbReference type="GO" id="GO:0043531">
    <property type="term" value="F:ADP binding"/>
    <property type="evidence" value="ECO:0007669"/>
    <property type="project" value="InterPro"/>
</dbReference>
<dbReference type="FunFam" id="3.40.50.300:FF:001091">
    <property type="entry name" value="Probable disease resistance protein At1g61300"/>
    <property type="match status" value="1"/>
</dbReference>
<evidence type="ECO:0000256" key="3">
    <source>
        <dbReference type="ARBA" id="ARBA00022741"/>
    </source>
</evidence>
<dbReference type="InterPro" id="IPR002182">
    <property type="entry name" value="NB-ARC"/>
</dbReference>
<dbReference type="InterPro" id="IPR036388">
    <property type="entry name" value="WH-like_DNA-bd_sf"/>
</dbReference>
<keyword evidence="4" id="KW-0611">Plant defense</keyword>
<feature type="domain" description="Disease resistance protein winged helix" evidence="8">
    <location>
        <begin position="440"/>
        <end position="516"/>
    </location>
</feature>
<dbReference type="CDD" id="cd14798">
    <property type="entry name" value="RX-CC_like"/>
    <property type="match status" value="1"/>
</dbReference>
<dbReference type="Gramene" id="ONI03177">
    <property type="protein sequence ID" value="ONI03177"/>
    <property type="gene ID" value="PRUPE_6G243400"/>
</dbReference>
<dbReference type="GO" id="GO:0005524">
    <property type="term" value="F:ATP binding"/>
    <property type="evidence" value="ECO:0007669"/>
    <property type="project" value="UniProtKB-KW"/>
</dbReference>
<feature type="domain" description="NB-ARC" evidence="6">
    <location>
        <begin position="176"/>
        <end position="355"/>
    </location>
</feature>
<name>A0A251NV63_PRUPE</name>
<dbReference type="FunFam" id="1.10.10.10:FF:000322">
    <property type="entry name" value="Probable disease resistance protein At1g63360"/>
    <property type="match status" value="1"/>
</dbReference>
<evidence type="ECO:0000259" key="6">
    <source>
        <dbReference type="Pfam" id="PF00931"/>
    </source>
</evidence>
<evidence type="ECO:0000313" key="12">
    <source>
        <dbReference type="Proteomes" id="UP000006882"/>
    </source>
</evidence>
<dbReference type="InterPro" id="IPR055414">
    <property type="entry name" value="LRR_R13L4/SHOC2-like"/>
</dbReference>
<dbReference type="GO" id="GO:0051707">
    <property type="term" value="P:response to other organism"/>
    <property type="evidence" value="ECO:0007669"/>
    <property type="project" value="UniProtKB-ARBA"/>
</dbReference>
<dbReference type="Pfam" id="PF00931">
    <property type="entry name" value="NB-ARC"/>
    <property type="match status" value="1"/>
</dbReference>
<dbReference type="InterPro" id="IPR038005">
    <property type="entry name" value="RX-like_CC"/>
</dbReference>
<dbReference type="Gene3D" id="1.10.8.430">
    <property type="entry name" value="Helical domain of apoptotic protease-activating factors"/>
    <property type="match status" value="1"/>
</dbReference>
<dbReference type="Pfam" id="PF25019">
    <property type="entry name" value="LRR_R13L1-DRL21"/>
    <property type="match status" value="1"/>
</dbReference>
<dbReference type="Gene3D" id="3.40.50.300">
    <property type="entry name" value="P-loop containing nucleotide triphosphate hydrolases"/>
    <property type="match status" value="1"/>
</dbReference>
<dbReference type="InterPro" id="IPR058922">
    <property type="entry name" value="WHD_DRP"/>
</dbReference>
<dbReference type="EMBL" id="CM007656">
    <property type="protein sequence ID" value="ONI03177.1"/>
    <property type="molecule type" value="Genomic_DNA"/>
</dbReference>
<evidence type="ECO:0000259" key="8">
    <source>
        <dbReference type="Pfam" id="PF23559"/>
    </source>
</evidence>
<dbReference type="InterPro" id="IPR042197">
    <property type="entry name" value="Apaf_helical"/>
</dbReference>
<proteinExistence type="predicted"/>
<evidence type="ECO:0000256" key="4">
    <source>
        <dbReference type="ARBA" id="ARBA00022821"/>
    </source>
</evidence>
<gene>
    <name evidence="11" type="ORF">PRUPE_6G243400</name>
</gene>
<dbReference type="Pfam" id="PF18052">
    <property type="entry name" value="Rx_N"/>
    <property type="match status" value="1"/>
</dbReference>
<dbReference type="InterPro" id="IPR032675">
    <property type="entry name" value="LRR_dom_sf"/>
</dbReference>
<dbReference type="GO" id="GO:0006952">
    <property type="term" value="P:defense response"/>
    <property type="evidence" value="ECO:0007669"/>
    <property type="project" value="UniProtKB-KW"/>
</dbReference>
<dbReference type="Gene3D" id="1.10.10.10">
    <property type="entry name" value="Winged helix-like DNA-binding domain superfamily/Winged helix DNA-binding domain"/>
    <property type="match status" value="1"/>
</dbReference>
<dbReference type="PANTHER" id="PTHR36766">
    <property type="entry name" value="PLANT BROAD-SPECTRUM MILDEW RESISTANCE PROTEIN RPW8"/>
    <property type="match status" value="1"/>
</dbReference>
<dbReference type="AlphaFoldDB" id="A0A251NV63"/>
<accession>A0A251NV63</accession>
<dbReference type="Proteomes" id="UP000006882">
    <property type="component" value="Chromosome G6"/>
</dbReference>
<evidence type="ECO:0000259" key="7">
    <source>
        <dbReference type="Pfam" id="PF18052"/>
    </source>
</evidence>
<keyword evidence="12" id="KW-1185">Reference proteome</keyword>
<feature type="domain" description="Disease resistance N-terminal" evidence="7">
    <location>
        <begin position="10"/>
        <end position="98"/>
    </location>
</feature>
<dbReference type="eggNOG" id="KOG4658">
    <property type="taxonomic scope" value="Eukaryota"/>
</dbReference>
<dbReference type="Gene3D" id="3.80.10.10">
    <property type="entry name" value="Ribonuclease Inhibitor"/>
    <property type="match status" value="4"/>
</dbReference>
<evidence type="ECO:0000313" key="11">
    <source>
        <dbReference type="EMBL" id="ONI03177.1"/>
    </source>
</evidence>
<dbReference type="InterPro" id="IPR056789">
    <property type="entry name" value="LRR_R13L1-DRL21"/>
</dbReference>
<dbReference type="SUPFAM" id="SSF52058">
    <property type="entry name" value="L domain-like"/>
    <property type="match status" value="2"/>
</dbReference>
<dbReference type="InterPro" id="IPR027417">
    <property type="entry name" value="P-loop_NTPase"/>
</dbReference>
<feature type="domain" description="Disease resistance R13L4/SHOC-2-like LRR" evidence="9">
    <location>
        <begin position="924"/>
        <end position="1173"/>
    </location>
</feature>
<sequence>MAQEVVTFGVQEIVKKVASLASEEISLVWGFQEEVRKLRESLLLTEAMLRDAGQLKEVGAEAVQIWVNKLEDIAHDADDVLDDYGYELLRREVEVQDQMTKKVLNFFSHHNPIAFRWKMGRKIEKINASLVTLKNDAASIGLVGRDPNATSSHEIVVDRETVSIFKQDEKNIVGREKLVSEIVTTLINSSNTQENENLPAMAIVGMAGLGKTTLAKCVYHEDEIGRRFTEKIWKCVSIPFEVKSILSKILEHLKPEKARMQDKDAIIKHLQEDLKGKRYLLVLDDVWNEDSEKWNDLMSCLLSVKDTQGSKIIVTTRSVRVAKIVHTLSSKWCDLEKLSDNQCWDILKDRAFPNESAPTLNEEEEKIGRDIAKKCGGIPLVAKVLGGMMRSKEIDGWRVIQESTIWNLPEEEKRISSVLKLSFDELKSPTLKQCFACCSMFIKDSEIEHDDLIQLWMAQGLLHPSPNNSDLEMEEVGNQYFNILLENSFFQDLVTLDHHSSTITTCKMHDLVHDLAEDVSKSKTKDSNEIRRVPQISNIKLEGIPKGIVHKVRSMFVGEVFGNILPKFKGLRVLKLQGDFIDELPNSIGKLKHLRYLDISATNIKKLPQSIGKLYNLQTLRMRYLRFEDPKELQNLINLRHIYFAVYYGDESYPVGVGRLNNLRSLSFFIVGKERGRGIKELGGLKHLKGQLSIYDLEHVRDGEEAKESKLAEKTNIRRLKLEWSADEYRRSRVIANDRNVLEGLKPHSALESLEIRNFSGETFPPWMMCGDLFSSLKRLTVENAKNLTEWRTEEAAVFSTTERRVVFSRLEELLLRNCDQLRSAPTDYFPCLQKLEIDSMNSGMPIANIISTQLTTLTRLTIKKIRGLVSLPEGMLKNNKNLAYLEIRDCPEFICIAADVYGCCASLESLRIYSCPNLRSLPHGLEHCTSLKELTIAHCESLECIPVTNGLPSLRELYISNCDELSSLPSGLQYCTSLEHLHCGNLEAIPITHGLPSLRQLKISFCAELSSLPNGLQHCTSLEHLSIINCGNLKAIPSLDSLTQLRELEICRCGGLKGLPPNAFAASLTRLKELEIGWFWEELDSFPVFQVIPQLETLSLWGWPKLSCLPKQFQCFTCLTSLTIHSFDDMEALPEWLGNLASLKILSIWKCKNLMYLPTLEAMKCLTKLQYIYIRNCPLLKERCNKDSGAEWPKISHIPNIYSKFFNFIICFLWF</sequence>
<dbReference type="PRINTS" id="PR00364">
    <property type="entry name" value="DISEASERSIST"/>
</dbReference>
<dbReference type="PANTHER" id="PTHR36766:SF70">
    <property type="entry name" value="DISEASE RESISTANCE PROTEIN RGA4"/>
    <property type="match status" value="1"/>
</dbReference>
<evidence type="ECO:0000256" key="1">
    <source>
        <dbReference type="ARBA" id="ARBA00022614"/>
    </source>
</evidence>
<organism evidence="11 12">
    <name type="scientific">Prunus persica</name>
    <name type="common">Peach</name>
    <name type="synonym">Amygdalus persica</name>
    <dbReference type="NCBI Taxonomy" id="3760"/>
    <lineage>
        <taxon>Eukaryota</taxon>
        <taxon>Viridiplantae</taxon>
        <taxon>Streptophyta</taxon>
        <taxon>Embryophyta</taxon>
        <taxon>Tracheophyta</taxon>
        <taxon>Spermatophyta</taxon>
        <taxon>Magnoliopsida</taxon>
        <taxon>eudicotyledons</taxon>
        <taxon>Gunneridae</taxon>
        <taxon>Pentapetalae</taxon>
        <taxon>rosids</taxon>
        <taxon>fabids</taxon>
        <taxon>Rosales</taxon>
        <taxon>Rosaceae</taxon>
        <taxon>Amygdaloideae</taxon>
        <taxon>Amygdaleae</taxon>
        <taxon>Prunus</taxon>
    </lineage>
</organism>
<keyword evidence="5" id="KW-0067">ATP-binding</keyword>
<keyword evidence="2" id="KW-0677">Repeat</keyword>
<dbReference type="InterPro" id="IPR041118">
    <property type="entry name" value="Rx_N"/>
</dbReference>
<reference evidence="11 12" key="1">
    <citation type="journal article" date="2013" name="Nat. Genet.">
        <title>The high-quality draft genome of peach (Prunus persica) identifies unique patterns of genetic diversity, domestication and genome evolution.</title>
        <authorList>
            <consortium name="International Peach Genome Initiative"/>
            <person name="Verde I."/>
            <person name="Abbott A.G."/>
            <person name="Scalabrin S."/>
            <person name="Jung S."/>
            <person name="Shu S."/>
            <person name="Marroni F."/>
            <person name="Zhebentyayeva T."/>
            <person name="Dettori M.T."/>
            <person name="Grimwood J."/>
            <person name="Cattonaro F."/>
            <person name="Zuccolo A."/>
            <person name="Rossini L."/>
            <person name="Jenkins J."/>
            <person name="Vendramin E."/>
            <person name="Meisel L.A."/>
            <person name="Decroocq V."/>
            <person name="Sosinski B."/>
            <person name="Prochnik S."/>
            <person name="Mitros T."/>
            <person name="Policriti A."/>
            <person name="Cipriani G."/>
            <person name="Dondini L."/>
            <person name="Ficklin S."/>
            <person name="Goodstein D.M."/>
            <person name="Xuan P."/>
            <person name="Del Fabbro C."/>
            <person name="Aramini V."/>
            <person name="Copetti D."/>
            <person name="Gonzalez S."/>
            <person name="Horner D.S."/>
            <person name="Falchi R."/>
            <person name="Lucas S."/>
            <person name="Mica E."/>
            <person name="Maldonado J."/>
            <person name="Lazzari B."/>
            <person name="Bielenberg D."/>
            <person name="Pirona R."/>
            <person name="Miculan M."/>
            <person name="Barakat A."/>
            <person name="Testolin R."/>
            <person name="Stella A."/>
            <person name="Tartarini S."/>
            <person name="Tonutti P."/>
            <person name="Arus P."/>
            <person name="Orellana A."/>
            <person name="Wells C."/>
            <person name="Main D."/>
            <person name="Vizzotto G."/>
            <person name="Silva H."/>
            <person name="Salamini F."/>
            <person name="Schmutz J."/>
            <person name="Morgante M."/>
            <person name="Rokhsar D.S."/>
        </authorList>
    </citation>
    <scope>NUCLEOTIDE SEQUENCE [LARGE SCALE GENOMIC DNA]</scope>
    <source>
        <strain evidence="12">cv. Nemared</strain>
    </source>
</reference>
<evidence type="ECO:0000259" key="10">
    <source>
        <dbReference type="Pfam" id="PF25019"/>
    </source>
</evidence>
<feature type="domain" description="R13L1/DRL21-like LRR repeat region" evidence="10">
    <location>
        <begin position="679"/>
        <end position="791"/>
    </location>
</feature>
<evidence type="ECO:0000259" key="9">
    <source>
        <dbReference type="Pfam" id="PF23598"/>
    </source>
</evidence>
<dbReference type="Pfam" id="PF23559">
    <property type="entry name" value="WHD_DRP"/>
    <property type="match status" value="1"/>
</dbReference>